<dbReference type="VEuPathDB" id="TriTrypDB:LpyrH10_07_3260"/>
<dbReference type="AlphaFoldDB" id="A0A0N0DW80"/>
<evidence type="ECO:0000313" key="2">
    <source>
        <dbReference type="EMBL" id="KPA81181.1"/>
    </source>
</evidence>
<protein>
    <submittedName>
        <fullName evidence="2">Uncharacterized protein</fullName>
    </submittedName>
</protein>
<accession>A0A0N0DW80</accession>
<dbReference type="GeneID" id="26904810"/>
<dbReference type="Proteomes" id="UP000037923">
    <property type="component" value="Unassembled WGS sequence"/>
</dbReference>
<dbReference type="RefSeq" id="XP_015659620.1">
    <property type="nucleotide sequence ID" value="XM_015802219.1"/>
</dbReference>
<gene>
    <name evidence="2" type="ORF">ABB37_04519</name>
</gene>
<sequence>MSVFSTRKLFLTSFSSSPARRCTWRRITDVHRQAVSSLQRQSRSAASTTFSPAPPSADAAVELFATRLLSAPHRDATHVAYGDWFTLYVGVRKGWKATATSNAQRRPLPGQGELRHDTLKRSIDALFWTSLFARHWSEVQLHTTVAPSASHYRWWWHPEASWQTRPAALELCSCDFLTEPLLGGRYLRLWMEDVRAAAAALDAHSAANTDEMPTVIVPFSALWAIKRSAYWRPSTQQSEAASPPGAAVAAASPLSLQERQARQALLQTVDQLLQLQCDAATRSGQLQRICVLSPTQEWDLMCQAPRFRQALNFPASTVIPPSPPPPRWLSIGCMCEEASARLAYCAHALYWQQQQQQRTSSDEASQLTPVRVLAPSTEHARLRAYALTSVHEHSREKAALEHRQTARQQRASSSSVSSAAAATTVHGQARRGCSDAARRMSTREENLRQSFSVR</sequence>
<keyword evidence="3" id="KW-1185">Reference proteome</keyword>
<feature type="compositionally biased region" description="Basic and acidic residues" evidence="1">
    <location>
        <begin position="393"/>
        <end position="404"/>
    </location>
</feature>
<name>A0A0N0DW80_LEPPY</name>
<feature type="compositionally biased region" description="Basic and acidic residues" evidence="1">
    <location>
        <begin position="432"/>
        <end position="447"/>
    </location>
</feature>
<reference evidence="2 3" key="1">
    <citation type="submission" date="2015-07" db="EMBL/GenBank/DDBJ databases">
        <title>High-quality genome of monoxenous trypanosomatid Leptomonas pyrrhocoris.</title>
        <authorList>
            <person name="Flegontov P."/>
            <person name="Butenko A."/>
            <person name="Firsov S."/>
            <person name="Vlcek C."/>
            <person name="Logacheva M.D."/>
            <person name="Field M."/>
            <person name="Filatov D."/>
            <person name="Flegontova O."/>
            <person name="Gerasimov E."/>
            <person name="Jackson A.P."/>
            <person name="Kelly S."/>
            <person name="Opperdoes F."/>
            <person name="O'Reilly A."/>
            <person name="Votypka J."/>
            <person name="Yurchenko V."/>
            <person name="Lukes J."/>
        </authorList>
    </citation>
    <scope>NUCLEOTIDE SEQUENCE [LARGE SCALE GENOMIC DNA]</scope>
    <source>
        <strain evidence="2">H10</strain>
    </source>
</reference>
<dbReference type="OMA" id="FARHWTE"/>
<feature type="compositionally biased region" description="Low complexity" evidence="1">
    <location>
        <begin position="406"/>
        <end position="425"/>
    </location>
</feature>
<dbReference type="EMBL" id="LGTL01000007">
    <property type="protein sequence ID" value="KPA81181.1"/>
    <property type="molecule type" value="Genomic_DNA"/>
</dbReference>
<evidence type="ECO:0000256" key="1">
    <source>
        <dbReference type="SAM" id="MobiDB-lite"/>
    </source>
</evidence>
<dbReference type="OrthoDB" id="272988at2759"/>
<evidence type="ECO:0000313" key="3">
    <source>
        <dbReference type="Proteomes" id="UP000037923"/>
    </source>
</evidence>
<comment type="caution">
    <text evidence="2">The sequence shown here is derived from an EMBL/GenBank/DDBJ whole genome shotgun (WGS) entry which is preliminary data.</text>
</comment>
<feature type="region of interest" description="Disordered" evidence="1">
    <location>
        <begin position="393"/>
        <end position="454"/>
    </location>
</feature>
<organism evidence="2 3">
    <name type="scientific">Leptomonas pyrrhocoris</name>
    <name type="common">Firebug parasite</name>
    <dbReference type="NCBI Taxonomy" id="157538"/>
    <lineage>
        <taxon>Eukaryota</taxon>
        <taxon>Discoba</taxon>
        <taxon>Euglenozoa</taxon>
        <taxon>Kinetoplastea</taxon>
        <taxon>Metakinetoplastina</taxon>
        <taxon>Trypanosomatida</taxon>
        <taxon>Trypanosomatidae</taxon>
        <taxon>Leishmaniinae</taxon>
        <taxon>Leptomonas</taxon>
    </lineage>
</organism>
<proteinExistence type="predicted"/>